<evidence type="ECO:0000256" key="2">
    <source>
        <dbReference type="ARBA" id="ARBA00022487"/>
    </source>
</evidence>
<dbReference type="EMBL" id="BANR01000006">
    <property type="protein sequence ID" value="GAC48647.1"/>
    <property type="molecule type" value="Genomic_DNA"/>
</dbReference>
<keyword evidence="4" id="KW-1015">Disulfide bond</keyword>
<keyword evidence="3" id="KW-0378">Hydrolase</keyword>
<sequence length="608" mass="62019">MMETVMSTRAGIRRSIAAASSLGIAAIAAVLLAIGQTSGAGVARAETETDCGDGALVLVGGTWDPDAHLLDGVTRQTQYAGYTVKRVEYPASIWPLGSFGFDNSQAQGVAATLSTVQSYQASCEGKPVVIAGYSQGAGIAGDVLTDIGTHTTPGYDISSEGVSGLLYSDPRQAGNLYGQGIELVMIGVIPGLTMAGGRSVDDFGGVPVTTVCFSGDPICDLPDPLHDPIGALDGLAGYWVKHGLYPLYMYLPTTNGASWDAWGVKPLECVGDGQVNTCMLVVPSSAWVLTQQFVDDLGLDWTVPDLVSKRWRLPDILGITLGDFQPPIRWAMGWLPQLPELGYGGVLTDVDTFGDMARGLFTWNPALWGQGVDALTVSARSIALMPVNFAKYWAYTLVGRDTAAIPGPAFRPSLVAFEEWLASLRSPALHQSGTVAALSASDQLVGAGNGLGAAQSVDGEPRRVSDGEQSSESPHAAGMTESADGQKVGDATESGGGGSRADAAGGSDGGTSDGTNSAVTQAPSSDAATGQGSSGTPSVEGPGAGATEPDSSTQAPTTETSAPESSVSGSSVSGSSESESPTSQTVSSGAPTTERVKAEPASKETPAA</sequence>
<gene>
    <name evidence="6" type="ORF">GOACH_06_01440</name>
</gene>
<organism evidence="6 7">
    <name type="scientific">Gordonia aichiensis NBRC 108223</name>
    <dbReference type="NCBI Taxonomy" id="1220583"/>
    <lineage>
        <taxon>Bacteria</taxon>
        <taxon>Bacillati</taxon>
        <taxon>Actinomycetota</taxon>
        <taxon>Actinomycetes</taxon>
        <taxon>Mycobacteriales</taxon>
        <taxon>Gordoniaceae</taxon>
        <taxon>Gordonia</taxon>
    </lineage>
</organism>
<evidence type="ECO:0000313" key="7">
    <source>
        <dbReference type="Proteomes" id="UP000010988"/>
    </source>
</evidence>
<comment type="similarity">
    <text evidence="1">Belongs to the cutinase family.</text>
</comment>
<keyword evidence="2" id="KW-0719">Serine esterase</keyword>
<dbReference type="InterPro" id="IPR029058">
    <property type="entry name" value="AB_hydrolase_fold"/>
</dbReference>
<comment type="caution">
    <text evidence="6">The sequence shown here is derived from an EMBL/GenBank/DDBJ whole genome shotgun (WGS) entry which is preliminary data.</text>
</comment>
<dbReference type="Proteomes" id="UP000010988">
    <property type="component" value="Unassembled WGS sequence"/>
</dbReference>
<dbReference type="PANTHER" id="PTHR33630:SF9">
    <property type="entry name" value="CUTINASE 4"/>
    <property type="match status" value="1"/>
</dbReference>
<dbReference type="Pfam" id="PF01083">
    <property type="entry name" value="Cutinase"/>
    <property type="match status" value="1"/>
</dbReference>
<name>L7KL19_9ACTN</name>
<evidence type="ECO:0000256" key="3">
    <source>
        <dbReference type="ARBA" id="ARBA00022801"/>
    </source>
</evidence>
<dbReference type="SMART" id="SM01110">
    <property type="entry name" value="Cutinase"/>
    <property type="match status" value="1"/>
</dbReference>
<dbReference type="GO" id="GO:0052689">
    <property type="term" value="F:carboxylic ester hydrolase activity"/>
    <property type="evidence" value="ECO:0007669"/>
    <property type="project" value="UniProtKB-KW"/>
</dbReference>
<evidence type="ECO:0000256" key="4">
    <source>
        <dbReference type="ARBA" id="ARBA00023157"/>
    </source>
</evidence>
<dbReference type="SUPFAM" id="SSF53474">
    <property type="entry name" value="alpha/beta-Hydrolases"/>
    <property type="match status" value="1"/>
</dbReference>
<feature type="region of interest" description="Disordered" evidence="5">
    <location>
        <begin position="450"/>
        <end position="608"/>
    </location>
</feature>
<feature type="compositionally biased region" description="Polar residues" evidence="5">
    <location>
        <begin position="515"/>
        <end position="537"/>
    </location>
</feature>
<dbReference type="eggNOG" id="COG4223">
    <property type="taxonomic scope" value="Bacteria"/>
</dbReference>
<evidence type="ECO:0000313" key="6">
    <source>
        <dbReference type="EMBL" id="GAC48647.1"/>
    </source>
</evidence>
<dbReference type="AlphaFoldDB" id="L7KL19"/>
<evidence type="ECO:0000256" key="5">
    <source>
        <dbReference type="SAM" id="MobiDB-lite"/>
    </source>
</evidence>
<dbReference type="STRING" id="1220583.GOACH_06_01440"/>
<protein>
    <submittedName>
        <fullName evidence="6">Uncharacterized protein</fullName>
    </submittedName>
</protein>
<feature type="compositionally biased region" description="Polar residues" evidence="5">
    <location>
        <begin position="549"/>
        <end position="559"/>
    </location>
</feature>
<evidence type="ECO:0000256" key="1">
    <source>
        <dbReference type="ARBA" id="ARBA00007534"/>
    </source>
</evidence>
<dbReference type="Gene3D" id="3.40.50.1820">
    <property type="entry name" value="alpha/beta hydrolase"/>
    <property type="match status" value="1"/>
</dbReference>
<feature type="compositionally biased region" description="Low complexity" evidence="5">
    <location>
        <begin position="560"/>
        <end position="589"/>
    </location>
</feature>
<proteinExistence type="inferred from homology"/>
<reference evidence="6 7" key="1">
    <citation type="submission" date="2012-12" db="EMBL/GenBank/DDBJ databases">
        <title>Whole genome shotgun sequence of Gordonia aichiensis NBRC 108223.</title>
        <authorList>
            <person name="Isaki-Nakamura S."/>
            <person name="Hosoyama A."/>
            <person name="Tsuchikane K."/>
            <person name="Ando Y."/>
            <person name="Baba S."/>
            <person name="Ohji S."/>
            <person name="Hamada M."/>
            <person name="Tamura T."/>
            <person name="Yamazoe A."/>
            <person name="Yamazaki S."/>
            <person name="Fujita N."/>
        </authorList>
    </citation>
    <scope>NUCLEOTIDE SEQUENCE [LARGE SCALE GENOMIC DNA]</scope>
    <source>
        <strain evidence="6 7">NBRC 108223</strain>
    </source>
</reference>
<dbReference type="InterPro" id="IPR000675">
    <property type="entry name" value="Cutinase/axe"/>
</dbReference>
<keyword evidence="7" id="KW-1185">Reference proteome</keyword>
<dbReference type="PANTHER" id="PTHR33630">
    <property type="entry name" value="CUTINASE RV1984C-RELATED-RELATED"/>
    <property type="match status" value="1"/>
</dbReference>
<accession>L7KL19</accession>